<evidence type="ECO:0000256" key="2">
    <source>
        <dbReference type="ARBA" id="ARBA00023015"/>
    </source>
</evidence>
<dbReference type="GO" id="GO:0003700">
    <property type="term" value="F:DNA-binding transcription factor activity"/>
    <property type="evidence" value="ECO:0007669"/>
    <property type="project" value="InterPro"/>
</dbReference>
<evidence type="ECO:0000256" key="4">
    <source>
        <dbReference type="SAM" id="MobiDB-lite"/>
    </source>
</evidence>
<reference evidence="5" key="1">
    <citation type="submission" date="2023-02" db="EMBL/GenBank/DDBJ databases">
        <title>Genome of toxic invasive species Heracleum sosnowskyi carries increased number of genes despite the absence of recent whole-genome duplications.</title>
        <authorList>
            <person name="Schelkunov M."/>
            <person name="Shtratnikova V."/>
            <person name="Makarenko M."/>
            <person name="Klepikova A."/>
            <person name="Omelchenko D."/>
            <person name="Novikova G."/>
            <person name="Obukhova E."/>
            <person name="Bogdanov V."/>
            <person name="Penin A."/>
            <person name="Logacheva M."/>
        </authorList>
    </citation>
    <scope>NUCLEOTIDE SEQUENCE</scope>
    <source>
        <strain evidence="5">Hsosn_3</strain>
        <tissue evidence="5">Leaf</tissue>
    </source>
</reference>
<feature type="region of interest" description="Disordered" evidence="4">
    <location>
        <begin position="72"/>
        <end position="92"/>
    </location>
</feature>
<gene>
    <name evidence="5" type="ORF">POM88_017452</name>
</gene>
<keyword evidence="1" id="KW-0678">Repressor</keyword>
<reference evidence="5" key="2">
    <citation type="submission" date="2023-05" db="EMBL/GenBank/DDBJ databases">
        <authorList>
            <person name="Schelkunov M.I."/>
        </authorList>
    </citation>
    <scope>NUCLEOTIDE SEQUENCE</scope>
    <source>
        <strain evidence="5">Hsosn_3</strain>
        <tissue evidence="5">Leaf</tissue>
    </source>
</reference>
<name>A0AAD8INM4_9APIA</name>
<dbReference type="EMBL" id="JAUIZM010000004">
    <property type="protein sequence ID" value="KAK1389274.1"/>
    <property type="molecule type" value="Genomic_DNA"/>
</dbReference>
<comment type="caution">
    <text evidence="5">The sequence shown here is derived from an EMBL/GenBank/DDBJ whole genome shotgun (WGS) entry which is preliminary data.</text>
</comment>
<dbReference type="InterPro" id="IPR040356">
    <property type="entry name" value="SPEAR"/>
</dbReference>
<sequence length="399" mass="43876">MSQQEQNQKYSNSNSGGCTGAVARSSKKFKQNKVPQRGLGVAQLEKIRLEEQQKRDAGFKVANLIISPTNSSSCLASTTDHPSSNNVTRQPPIIPNSIGVVRPNSFSKLVSNNGDESGMGCQGITSVGRSSWPNLWNNEYNLGGKFNYKPDHQVLNASRSSVNLPCETKNPVWPLTGVMPRSQSFHEACPSSMVNMSIGNSSSSVMNFQIEPPSNQSYRGNKSTPLWPDEEMMIGLKRSYPFSVDDAPVPSFDCRFPPAYISHIPTTDEPASFNNDGTFPFEQANPVVREGPSGTSRMSKYNKKIIKENGGFNEDFLTLAPPKPKDPPSYLGHYIPELPDFDSLPYQGAPDDQAHWPGQIQSVEQPFFSFLPSRQNGQSTLTKNHSNDVVGSVDLNLKL</sequence>
<accession>A0AAD8INM4</accession>
<evidence type="ECO:0000313" key="6">
    <source>
        <dbReference type="Proteomes" id="UP001237642"/>
    </source>
</evidence>
<keyword evidence="3" id="KW-0804">Transcription</keyword>
<evidence type="ECO:0000313" key="5">
    <source>
        <dbReference type="EMBL" id="KAK1389274.1"/>
    </source>
</evidence>
<evidence type="ECO:0000256" key="3">
    <source>
        <dbReference type="ARBA" id="ARBA00023163"/>
    </source>
</evidence>
<feature type="compositionally biased region" description="Polar residues" evidence="4">
    <location>
        <begin position="72"/>
        <end position="89"/>
    </location>
</feature>
<protein>
    <submittedName>
        <fullName evidence="5">Transcription factor SOX-4</fullName>
    </submittedName>
</protein>
<dbReference type="AlphaFoldDB" id="A0AAD8INM4"/>
<feature type="region of interest" description="Disordered" evidence="4">
    <location>
        <begin position="1"/>
        <end position="37"/>
    </location>
</feature>
<keyword evidence="2" id="KW-0805">Transcription regulation</keyword>
<proteinExistence type="predicted"/>
<dbReference type="Proteomes" id="UP001237642">
    <property type="component" value="Unassembled WGS sequence"/>
</dbReference>
<evidence type="ECO:0000256" key="1">
    <source>
        <dbReference type="ARBA" id="ARBA00022491"/>
    </source>
</evidence>
<dbReference type="PANTHER" id="PTHR33388:SF1">
    <property type="entry name" value="PROTEIN SPEAR2"/>
    <property type="match status" value="1"/>
</dbReference>
<organism evidence="5 6">
    <name type="scientific">Heracleum sosnowskyi</name>
    <dbReference type="NCBI Taxonomy" id="360622"/>
    <lineage>
        <taxon>Eukaryota</taxon>
        <taxon>Viridiplantae</taxon>
        <taxon>Streptophyta</taxon>
        <taxon>Embryophyta</taxon>
        <taxon>Tracheophyta</taxon>
        <taxon>Spermatophyta</taxon>
        <taxon>Magnoliopsida</taxon>
        <taxon>eudicotyledons</taxon>
        <taxon>Gunneridae</taxon>
        <taxon>Pentapetalae</taxon>
        <taxon>asterids</taxon>
        <taxon>campanulids</taxon>
        <taxon>Apiales</taxon>
        <taxon>Apiaceae</taxon>
        <taxon>Apioideae</taxon>
        <taxon>apioid superclade</taxon>
        <taxon>Tordylieae</taxon>
        <taxon>Tordyliinae</taxon>
        <taxon>Heracleum</taxon>
    </lineage>
</organism>
<feature type="compositionally biased region" description="Polar residues" evidence="4">
    <location>
        <begin position="1"/>
        <end position="16"/>
    </location>
</feature>
<keyword evidence="6" id="KW-1185">Reference proteome</keyword>
<dbReference type="PANTHER" id="PTHR33388">
    <property type="entry name" value="OS01G0212500 PROTEIN"/>
    <property type="match status" value="1"/>
</dbReference>